<proteinExistence type="predicted"/>
<feature type="compositionally biased region" description="Low complexity" evidence="1">
    <location>
        <begin position="357"/>
        <end position="368"/>
    </location>
</feature>
<dbReference type="OrthoDB" id="4507572at2759"/>
<keyword evidence="3" id="KW-1185">Reference proteome</keyword>
<protein>
    <submittedName>
        <fullName evidence="2">Uncharacterized protein</fullName>
    </submittedName>
</protein>
<feature type="compositionally biased region" description="Polar residues" evidence="1">
    <location>
        <begin position="249"/>
        <end position="261"/>
    </location>
</feature>
<dbReference type="PANTHER" id="PTHR42023">
    <property type="entry name" value="BHLH DOMAIN-CONTAINING PROTEIN"/>
    <property type="match status" value="1"/>
</dbReference>
<gene>
    <name evidence="2" type="ORF">TRUGW13939_04356</name>
</gene>
<feature type="compositionally biased region" description="Low complexity" evidence="1">
    <location>
        <begin position="195"/>
        <end position="205"/>
    </location>
</feature>
<accession>A0A7H8QTY2</accession>
<dbReference type="PANTHER" id="PTHR42023:SF1">
    <property type="entry name" value="BHLH DOMAIN-CONTAINING PROTEIN"/>
    <property type="match status" value="1"/>
</dbReference>
<evidence type="ECO:0000313" key="2">
    <source>
        <dbReference type="EMBL" id="QKX57248.1"/>
    </source>
</evidence>
<reference evidence="3" key="1">
    <citation type="submission" date="2020-06" db="EMBL/GenBank/DDBJ databases">
        <title>A chromosome-scale genome assembly of Talaromyces rugulosus W13939.</title>
        <authorList>
            <person name="Wang B."/>
            <person name="Guo L."/>
            <person name="Ye K."/>
            <person name="Wang L."/>
        </authorList>
    </citation>
    <scope>NUCLEOTIDE SEQUENCE [LARGE SCALE GENOMIC DNA]</scope>
    <source>
        <strain evidence="3">W13939</strain>
    </source>
</reference>
<dbReference type="Proteomes" id="UP000509510">
    <property type="component" value="Chromosome II"/>
</dbReference>
<name>A0A7H8QTY2_TALRU</name>
<feature type="region of interest" description="Disordered" evidence="1">
    <location>
        <begin position="1"/>
        <end position="22"/>
    </location>
</feature>
<dbReference type="AlphaFoldDB" id="A0A7H8QTY2"/>
<feature type="region of interest" description="Disordered" evidence="1">
    <location>
        <begin position="38"/>
        <end position="324"/>
    </location>
</feature>
<dbReference type="KEGG" id="trg:TRUGW13939_04356"/>
<organism evidence="2 3">
    <name type="scientific">Talaromyces rugulosus</name>
    <name type="common">Penicillium rugulosum</name>
    <dbReference type="NCBI Taxonomy" id="121627"/>
    <lineage>
        <taxon>Eukaryota</taxon>
        <taxon>Fungi</taxon>
        <taxon>Dikarya</taxon>
        <taxon>Ascomycota</taxon>
        <taxon>Pezizomycotina</taxon>
        <taxon>Eurotiomycetes</taxon>
        <taxon>Eurotiomycetidae</taxon>
        <taxon>Eurotiales</taxon>
        <taxon>Trichocomaceae</taxon>
        <taxon>Talaromyces</taxon>
        <taxon>Talaromyces sect. Islandici</taxon>
    </lineage>
</organism>
<sequence>MWAKRNKGRGDHGVGGPSIDRSVLETSSQVSLALKNVSKDLPALPSETPETSPEAGPAPLASQIHAYQDYSQYAEDDPGISPPDSPVDVTGTRPYSSHDVSPIENDVGHFFPAKKPSQIPVPRRYSQGNTLDESGRESPAELKPIIYKESTQQVTVGSPALPHSVKPKSKQHQHAASLLQSGREKLQIFSKTWDQKQQPGQQPGQRPREQWKGASGRTPLMGPIETNKKAPSRSNSPHVGHDFVDYGPNTYTVTTITAGNSSDEKPRKKSRHPKTKRQSRDLFSSKSSLALPISGEGSDTPDKVKEDGVQTPTVDKLTPLENTTDFSTVFQKLDLINEPQSRFSASTYDPTELATTPPGSAGSDSPPGANLPPSPIMTRRRPVPGYATSIKSTKRKPVGADTPPPDIDLKDLSPQDRAQYRISSLRTRSSELSKRKTSVKTMLHELTQVIQPSSIAYDMATRDEVKKSVTSLNNELAEITKEEHDLGVKLSRAYRKLDSADFYEHSSLWVKSIDR</sequence>
<dbReference type="EMBL" id="CP055899">
    <property type="protein sequence ID" value="QKX57248.1"/>
    <property type="molecule type" value="Genomic_DNA"/>
</dbReference>
<evidence type="ECO:0000313" key="3">
    <source>
        <dbReference type="Proteomes" id="UP000509510"/>
    </source>
</evidence>
<feature type="compositionally biased region" description="Basic residues" evidence="1">
    <location>
        <begin position="267"/>
        <end position="277"/>
    </location>
</feature>
<dbReference type="RefSeq" id="XP_035343426.1">
    <property type="nucleotide sequence ID" value="XM_035487533.1"/>
</dbReference>
<dbReference type="GeneID" id="55991858"/>
<feature type="region of interest" description="Disordered" evidence="1">
    <location>
        <begin position="341"/>
        <end position="417"/>
    </location>
</feature>
<evidence type="ECO:0000256" key="1">
    <source>
        <dbReference type="SAM" id="MobiDB-lite"/>
    </source>
</evidence>